<feature type="coiled-coil region" evidence="1">
    <location>
        <begin position="1070"/>
        <end position="1189"/>
    </location>
</feature>
<evidence type="ECO:0000256" key="2">
    <source>
        <dbReference type="SAM" id="MobiDB-lite"/>
    </source>
</evidence>
<dbReference type="AlphaFoldDB" id="W7THY5"/>
<feature type="compositionally biased region" description="Basic and acidic residues" evidence="2">
    <location>
        <begin position="261"/>
        <end position="283"/>
    </location>
</feature>
<dbReference type="OrthoDB" id="10315946at2759"/>
<feature type="coiled-coil region" evidence="1">
    <location>
        <begin position="958"/>
        <end position="999"/>
    </location>
</feature>
<protein>
    <submittedName>
        <fullName evidence="3">Uncharacterized protein</fullName>
    </submittedName>
</protein>
<accession>W7THY5</accession>
<feature type="region of interest" description="Disordered" evidence="2">
    <location>
        <begin position="240"/>
        <end position="305"/>
    </location>
</feature>
<gene>
    <name evidence="3" type="ORF">Naga_100001g53</name>
</gene>
<organism evidence="3 4">
    <name type="scientific">Nannochloropsis gaditana</name>
    <dbReference type="NCBI Taxonomy" id="72520"/>
    <lineage>
        <taxon>Eukaryota</taxon>
        <taxon>Sar</taxon>
        <taxon>Stramenopiles</taxon>
        <taxon>Ochrophyta</taxon>
        <taxon>Eustigmatophyceae</taxon>
        <taxon>Eustigmatales</taxon>
        <taxon>Monodopsidaceae</taxon>
        <taxon>Nannochloropsis</taxon>
    </lineage>
</organism>
<dbReference type="Proteomes" id="UP000019335">
    <property type="component" value="Chromosome 8"/>
</dbReference>
<evidence type="ECO:0000313" key="3">
    <source>
        <dbReference type="EMBL" id="EWM26605.1"/>
    </source>
</evidence>
<reference evidence="3 4" key="1">
    <citation type="journal article" date="2014" name="Mol. Plant">
        <title>Chromosome Scale Genome Assembly and Transcriptome Profiling of Nannochloropsis gaditana in Nitrogen Depletion.</title>
        <authorList>
            <person name="Corteggiani Carpinelli E."/>
            <person name="Telatin A."/>
            <person name="Vitulo N."/>
            <person name="Forcato C."/>
            <person name="D'Angelo M."/>
            <person name="Schiavon R."/>
            <person name="Vezzi A."/>
            <person name="Giacometti G.M."/>
            <person name="Morosinotto T."/>
            <person name="Valle G."/>
        </authorList>
    </citation>
    <scope>NUCLEOTIDE SEQUENCE [LARGE SCALE GENOMIC DNA]</scope>
    <source>
        <strain evidence="3 4">B-31</strain>
    </source>
</reference>
<evidence type="ECO:0000313" key="4">
    <source>
        <dbReference type="Proteomes" id="UP000019335"/>
    </source>
</evidence>
<proteinExistence type="predicted"/>
<keyword evidence="1" id="KW-0175">Coiled coil</keyword>
<keyword evidence="4" id="KW-1185">Reference proteome</keyword>
<evidence type="ECO:0000256" key="1">
    <source>
        <dbReference type="SAM" id="Coils"/>
    </source>
</evidence>
<feature type="coiled-coil region" evidence="1">
    <location>
        <begin position="883"/>
        <end position="924"/>
    </location>
</feature>
<name>W7THY5_9STRA</name>
<sequence length="1219" mass="134435">MPPYTKAPVSSMALGQATRTIRDYLGAIGKGATGSWDCAHPLGLGLEDGRNQFSDLLLAQLLDLTSSSNLTEQVPSSGRAWTFAYKECRGVQAEAASALLSLWVTLEATTRHPCTPAHQQILLRGTMDCLSGLIRGNPSFRHLLFRVWQEKSRGCRPSVPCVSMQMFCLQTYAQWSSVGVPRRGASNFPDHHPLPRSLLASLLHFWSLLAQQQLLQIEAAEYRLLYSCLVGPVYRAAASPAPLSPVRRRGSKAKATTTLRNMEHDENGRADGDPSEHDREKRGGQAGEEDGDVVPPPAGNKEDPNVLLLPSMHLLAHAARGSPSFRSFLQASDHHEEHLLLDSLLSLVVSAQREPSGTQDMVLATLGMLSRLVAGKSGMEHKVFDRKNVQESTEMIYSCLLPPNGTGALGSEDVLSAAVDVWSDLLASPWVVSILEEGDGLPSFVTRALTTIGCMVEQAREDGAFSGRIEALIRALRVMFQGSSVGRRCVVEYLFAKRENESGATPCLVCLVRVALSRHTAAAAQAASFLERVMSNDPDEEVDGRWRVLSLVLLTPVREACEQPGSRTCRAKSSHLPPESLLVCQENIPRSGKPDVDARHQNASGPSSGTLTGDLLVDRLAHALQTVAEEAEVCCEGGIAEGLTAKRPSFHVTGLLELEWHLRHLLSFAWWLANAPTLPLAPDDSHASSTTRSTAPGVLGRELVRRISARVLGCIVVAWAHTCFVDEWEGSDLASAQNGRNRGAGVQSSQAQTRLLPPSLVQSPLAVGSLEVVVIGCRLLVTIVNGEKEGALQPWSLNRTAFAEACDPWRWPYILTTSPQISNVLAAALHQGLDRSLLSHLMGLLASIQAEAGQLGDGGGDGLEWRVIVDSLVRQNHRTRLSSRLAKKEVAELQMECATLRRDLKAKTREAEMAESQRAALQAKHDREIESVGQDWREEVLSLREAAEIREAEQASELKACVTENDLWEAKAREAEKRLDQAMQSHRQVESENASLKEEMRVLIFKLVQVEEVNATREDERRTWAEKFEEQQLAAAENDQRTAAAELALQSANSQLKKAASKLTVLAKAIQAKDEAARRADDRFEKLEKHISDIERDLVILRGRLVEVEGENRRLKALRQVETTERKREVQADKEEMERASEMVESLRDLVRAQMEKIMELQYERKQLLVNLKEKDGRLLQQVEALRRQHHAAAVIKSLAVPLEEAEDRMASQDKCAYR</sequence>
<dbReference type="EMBL" id="AZIL01000609">
    <property type="protein sequence ID" value="EWM26605.1"/>
    <property type="molecule type" value="Genomic_DNA"/>
</dbReference>
<comment type="caution">
    <text evidence="3">The sequence shown here is derived from an EMBL/GenBank/DDBJ whole genome shotgun (WGS) entry which is preliminary data.</text>
</comment>